<evidence type="ECO:0000256" key="1">
    <source>
        <dbReference type="ARBA" id="ARBA00001164"/>
    </source>
</evidence>
<dbReference type="InterPro" id="IPR044643">
    <property type="entry name" value="TrpF_fam"/>
</dbReference>
<dbReference type="InterPro" id="IPR001240">
    <property type="entry name" value="PRAI_dom"/>
</dbReference>
<dbReference type="GO" id="GO:0000162">
    <property type="term" value="P:L-tryptophan biosynthetic process"/>
    <property type="evidence" value="ECO:0007669"/>
    <property type="project" value="UniProtKB-UniRule"/>
</dbReference>
<gene>
    <name evidence="9 11" type="primary">trpF</name>
    <name evidence="11" type="ORF">CGLAU_10035</name>
</gene>
<evidence type="ECO:0000256" key="3">
    <source>
        <dbReference type="ARBA" id="ARBA00012572"/>
    </source>
</evidence>
<evidence type="ECO:0000259" key="10">
    <source>
        <dbReference type="Pfam" id="PF00697"/>
    </source>
</evidence>
<dbReference type="EC" id="5.3.1.24" evidence="3 9"/>
<keyword evidence="6 9" id="KW-0822">Tryptophan biosynthesis</keyword>
<dbReference type="Proteomes" id="UP000217209">
    <property type="component" value="Chromosome"/>
</dbReference>
<comment type="similarity">
    <text evidence="9">Belongs to the TrpF family.</text>
</comment>
<dbReference type="CDD" id="cd00405">
    <property type="entry name" value="PRAI"/>
    <property type="match status" value="1"/>
</dbReference>
<dbReference type="AlphaFoldDB" id="A0A1Q2HYM2"/>
<evidence type="ECO:0000256" key="7">
    <source>
        <dbReference type="ARBA" id="ARBA00023141"/>
    </source>
</evidence>
<protein>
    <recommendedName>
        <fullName evidence="4 9">N-(5'-phosphoribosyl)anthranilate isomerase</fullName>
        <shortName evidence="9">PRAI</shortName>
        <ecNumber evidence="3 9">5.3.1.24</ecNumber>
    </recommendedName>
</protein>
<keyword evidence="7 9" id="KW-0057">Aromatic amino acid biosynthesis</keyword>
<dbReference type="InterPro" id="IPR011060">
    <property type="entry name" value="RibuloseP-bd_barrel"/>
</dbReference>
<dbReference type="HAMAP" id="MF_00135">
    <property type="entry name" value="PRAI"/>
    <property type="match status" value="1"/>
</dbReference>
<dbReference type="GO" id="GO:0004640">
    <property type="term" value="F:phosphoribosylanthranilate isomerase activity"/>
    <property type="evidence" value="ECO:0007669"/>
    <property type="project" value="UniProtKB-UniRule"/>
</dbReference>
<comment type="pathway">
    <text evidence="2 9">Amino-acid biosynthesis; L-tryptophan biosynthesis; L-tryptophan from chorismate: step 3/5.</text>
</comment>
<evidence type="ECO:0000256" key="5">
    <source>
        <dbReference type="ARBA" id="ARBA00022605"/>
    </source>
</evidence>
<dbReference type="EMBL" id="CP019688">
    <property type="protein sequence ID" value="AQQ15955.1"/>
    <property type="molecule type" value="Genomic_DNA"/>
</dbReference>
<evidence type="ECO:0000256" key="8">
    <source>
        <dbReference type="ARBA" id="ARBA00023235"/>
    </source>
</evidence>
<evidence type="ECO:0000313" key="12">
    <source>
        <dbReference type="Proteomes" id="UP000217209"/>
    </source>
</evidence>
<evidence type="ECO:0000256" key="4">
    <source>
        <dbReference type="ARBA" id="ARBA00022272"/>
    </source>
</evidence>
<dbReference type="PANTHER" id="PTHR42894">
    <property type="entry name" value="N-(5'-PHOSPHORIBOSYL)ANTHRANILATE ISOMERASE"/>
    <property type="match status" value="1"/>
</dbReference>
<dbReference type="Pfam" id="PF00697">
    <property type="entry name" value="PRAI"/>
    <property type="match status" value="1"/>
</dbReference>
<sequence>MNPVIQVAGLHDPDEADLVIQAGANWLGIPLRLPSGNDDLTEAMAKDVVKHVEGRATSVLISYSVSAVELTELVSALGFDAVQLHGDIETSEIIRLRKQLPQIQILKSLIVKENNEVELLETVRAMDAHVDMFLTDTYNPRTGAMGATGIQHNIETSAAIVRQASKPVIIAGGLNPDNVGDAILETKPAGVDAHTGLEGSDGRKDAGLVKEFVSEAMRAFRQIANSNGGGKKL</sequence>
<keyword evidence="5 9" id="KW-0028">Amino-acid biosynthesis</keyword>
<dbReference type="InterPro" id="IPR013785">
    <property type="entry name" value="Aldolase_TIM"/>
</dbReference>
<dbReference type="RefSeq" id="WP_095660573.1">
    <property type="nucleotide sequence ID" value="NZ_BAAAKB010000004.1"/>
</dbReference>
<comment type="catalytic activity">
    <reaction evidence="1 9">
        <text>N-(5-phospho-beta-D-ribosyl)anthranilate = 1-(2-carboxyphenylamino)-1-deoxy-D-ribulose 5-phosphate</text>
        <dbReference type="Rhea" id="RHEA:21540"/>
        <dbReference type="ChEBI" id="CHEBI:18277"/>
        <dbReference type="ChEBI" id="CHEBI:58613"/>
        <dbReference type="EC" id="5.3.1.24"/>
    </reaction>
</comment>
<dbReference type="UniPathway" id="UPA00035">
    <property type="reaction ID" value="UER00042"/>
</dbReference>
<organism evidence="11 12">
    <name type="scientific">Corynebacterium glaucum</name>
    <dbReference type="NCBI Taxonomy" id="187491"/>
    <lineage>
        <taxon>Bacteria</taxon>
        <taxon>Bacillati</taxon>
        <taxon>Actinomycetota</taxon>
        <taxon>Actinomycetes</taxon>
        <taxon>Mycobacteriales</taxon>
        <taxon>Corynebacteriaceae</taxon>
        <taxon>Corynebacterium</taxon>
    </lineage>
</organism>
<reference evidence="11 12" key="1">
    <citation type="submission" date="2016-12" db="EMBL/GenBank/DDBJ databases">
        <authorList>
            <person name="Song W.-J."/>
            <person name="Kurnit D.M."/>
        </authorList>
    </citation>
    <scope>NUCLEOTIDE SEQUENCE [LARGE SCALE GENOMIC DNA]</scope>
    <source>
        <strain evidence="11 12">DSM 30827</strain>
    </source>
</reference>
<evidence type="ECO:0000313" key="11">
    <source>
        <dbReference type="EMBL" id="AQQ15955.1"/>
    </source>
</evidence>
<name>A0A1Q2HYM2_9CORY</name>
<dbReference type="KEGG" id="cgv:CGLAU_10035"/>
<feature type="domain" description="N-(5'phosphoribosyl) anthranilate isomerase (PRAI)" evidence="10">
    <location>
        <begin position="10"/>
        <end position="214"/>
    </location>
</feature>
<dbReference type="Gene3D" id="3.20.20.70">
    <property type="entry name" value="Aldolase class I"/>
    <property type="match status" value="1"/>
</dbReference>
<evidence type="ECO:0000256" key="6">
    <source>
        <dbReference type="ARBA" id="ARBA00022822"/>
    </source>
</evidence>
<keyword evidence="8 9" id="KW-0413">Isomerase</keyword>
<proteinExistence type="inferred from homology"/>
<dbReference type="SUPFAM" id="SSF51366">
    <property type="entry name" value="Ribulose-phoshate binding barrel"/>
    <property type="match status" value="1"/>
</dbReference>
<accession>A0A1Q2HYM2</accession>
<dbReference type="PANTHER" id="PTHR42894:SF1">
    <property type="entry name" value="N-(5'-PHOSPHORIBOSYL)ANTHRANILATE ISOMERASE"/>
    <property type="match status" value="1"/>
</dbReference>
<dbReference type="OrthoDB" id="3243379at2"/>
<keyword evidence="12" id="KW-1185">Reference proteome</keyword>
<evidence type="ECO:0000256" key="2">
    <source>
        <dbReference type="ARBA" id="ARBA00004664"/>
    </source>
</evidence>
<evidence type="ECO:0000256" key="9">
    <source>
        <dbReference type="HAMAP-Rule" id="MF_00135"/>
    </source>
</evidence>